<feature type="compositionally biased region" description="Polar residues" evidence="1">
    <location>
        <begin position="48"/>
        <end position="76"/>
    </location>
</feature>
<reference evidence="2" key="1">
    <citation type="submission" date="2021-05" db="EMBL/GenBank/DDBJ databases">
        <authorList>
            <person name="Alioto T."/>
            <person name="Alioto T."/>
            <person name="Gomez Garrido J."/>
        </authorList>
    </citation>
    <scope>NUCLEOTIDE SEQUENCE</scope>
</reference>
<evidence type="ECO:0000256" key="1">
    <source>
        <dbReference type="SAM" id="MobiDB-lite"/>
    </source>
</evidence>
<accession>A0A8D8BIN3</accession>
<dbReference type="EMBL" id="HBUE01078714">
    <property type="protein sequence ID" value="CAG6476559.1"/>
    <property type="molecule type" value="Transcribed_RNA"/>
</dbReference>
<dbReference type="AlphaFoldDB" id="A0A8D8BIN3"/>
<protein>
    <submittedName>
        <fullName evidence="2">(northern house mosquito) hypothetical protein</fullName>
    </submittedName>
</protein>
<sequence>MTPRPAVARKRTKTTIGRSEAWPKTLLATSGFSTTRRSAERRRLRRQAGSSKSATSFWTGARSASNRRTPSVCSSRNPKKRPEVQRKKKNRPNPLQNPRKNLQKNRRSRNHLLHPHQRRPQPRRRPQSKLKSTWCRRSGRQRTPSRASAVTIRCSSETHRRPPARKRRRESRCCCGKVC</sequence>
<feature type="compositionally biased region" description="Basic residues" evidence="1">
    <location>
        <begin position="101"/>
        <end position="128"/>
    </location>
</feature>
<name>A0A8D8BIN3_CULPI</name>
<evidence type="ECO:0000313" key="2">
    <source>
        <dbReference type="EMBL" id="CAG6476559.1"/>
    </source>
</evidence>
<organism evidence="2">
    <name type="scientific">Culex pipiens</name>
    <name type="common">House mosquito</name>
    <dbReference type="NCBI Taxonomy" id="7175"/>
    <lineage>
        <taxon>Eukaryota</taxon>
        <taxon>Metazoa</taxon>
        <taxon>Ecdysozoa</taxon>
        <taxon>Arthropoda</taxon>
        <taxon>Hexapoda</taxon>
        <taxon>Insecta</taxon>
        <taxon>Pterygota</taxon>
        <taxon>Neoptera</taxon>
        <taxon>Endopterygota</taxon>
        <taxon>Diptera</taxon>
        <taxon>Nematocera</taxon>
        <taxon>Culicoidea</taxon>
        <taxon>Culicidae</taxon>
        <taxon>Culicinae</taxon>
        <taxon>Culicini</taxon>
        <taxon>Culex</taxon>
        <taxon>Culex</taxon>
    </lineage>
</organism>
<feature type="region of interest" description="Disordered" evidence="1">
    <location>
        <begin position="1"/>
        <end position="148"/>
    </location>
</feature>
<proteinExistence type="predicted"/>